<evidence type="ECO:0000313" key="6">
    <source>
        <dbReference type="Proteomes" id="UP000014115"/>
    </source>
</evidence>
<feature type="domain" description="HTH marR-type" evidence="4">
    <location>
        <begin position="14"/>
        <end position="147"/>
    </location>
</feature>
<dbReference type="RefSeq" id="WP_008488262.1">
    <property type="nucleotide sequence ID" value="NZ_AMRG01000005.1"/>
</dbReference>
<dbReference type="PANTHER" id="PTHR33164">
    <property type="entry name" value="TRANSCRIPTIONAL REGULATOR, MARR FAMILY"/>
    <property type="match status" value="1"/>
</dbReference>
<protein>
    <submittedName>
        <fullName evidence="5">Transcriptional regulator SlyA</fullName>
    </submittedName>
</protein>
<sequence>MTEHHLMNQHLLRKTELGMKLSKVTLQWRHAIDLAVKPMNLTQSSWLAMYYLSRLGDGCSQIILARELGIELPSLTRTLTKLEDDGLIKREASEADRRARLLHFTKKGKTVLEQVQEKVMKIRAQMLAGFSPADHEHLMKLLDRLDNNAQITQETIAAGKPLD</sequence>
<proteinExistence type="predicted"/>
<dbReference type="PROSITE" id="PS01117">
    <property type="entry name" value="HTH_MARR_1"/>
    <property type="match status" value="1"/>
</dbReference>
<dbReference type="InterPro" id="IPR039422">
    <property type="entry name" value="MarR/SlyA-like"/>
</dbReference>
<organism evidence="5 6">
    <name type="scientific">Idiomarina xiamenensis 10-D-4</name>
    <dbReference type="NCBI Taxonomy" id="740709"/>
    <lineage>
        <taxon>Bacteria</taxon>
        <taxon>Pseudomonadati</taxon>
        <taxon>Pseudomonadota</taxon>
        <taxon>Gammaproteobacteria</taxon>
        <taxon>Alteromonadales</taxon>
        <taxon>Idiomarinaceae</taxon>
        <taxon>Idiomarina</taxon>
    </lineage>
</organism>
<dbReference type="InterPro" id="IPR023187">
    <property type="entry name" value="Tscrpt_reg_MarR-type_CS"/>
</dbReference>
<dbReference type="OrthoDB" id="5296557at2"/>
<dbReference type="InterPro" id="IPR000835">
    <property type="entry name" value="HTH_MarR-typ"/>
</dbReference>
<dbReference type="GO" id="GO:0003700">
    <property type="term" value="F:DNA-binding transcription factor activity"/>
    <property type="evidence" value="ECO:0007669"/>
    <property type="project" value="InterPro"/>
</dbReference>
<dbReference type="STRING" id="740709.A10D4_05592"/>
<dbReference type="eggNOG" id="COG1846">
    <property type="taxonomic scope" value="Bacteria"/>
</dbReference>
<keyword evidence="2" id="KW-0238">DNA-binding</keyword>
<accession>K2JLY3</accession>
<dbReference type="GO" id="GO:0006950">
    <property type="term" value="P:response to stress"/>
    <property type="evidence" value="ECO:0007669"/>
    <property type="project" value="TreeGrafter"/>
</dbReference>
<dbReference type="EMBL" id="AMRG01000005">
    <property type="protein sequence ID" value="EKE84516.1"/>
    <property type="molecule type" value="Genomic_DNA"/>
</dbReference>
<comment type="caution">
    <text evidence="5">The sequence shown here is derived from an EMBL/GenBank/DDBJ whole genome shotgun (WGS) entry which is preliminary data.</text>
</comment>
<keyword evidence="1" id="KW-0805">Transcription regulation</keyword>
<name>K2JLY3_9GAMM</name>
<dbReference type="SMART" id="SM00347">
    <property type="entry name" value="HTH_MARR"/>
    <property type="match status" value="1"/>
</dbReference>
<keyword evidence="6" id="KW-1185">Reference proteome</keyword>
<evidence type="ECO:0000259" key="4">
    <source>
        <dbReference type="PROSITE" id="PS50995"/>
    </source>
</evidence>
<dbReference type="Pfam" id="PF01047">
    <property type="entry name" value="MarR"/>
    <property type="match status" value="1"/>
</dbReference>
<evidence type="ECO:0000256" key="1">
    <source>
        <dbReference type="ARBA" id="ARBA00023015"/>
    </source>
</evidence>
<dbReference type="GO" id="GO:0003677">
    <property type="term" value="F:DNA binding"/>
    <property type="evidence" value="ECO:0007669"/>
    <property type="project" value="UniProtKB-KW"/>
</dbReference>
<dbReference type="Gene3D" id="1.10.10.10">
    <property type="entry name" value="Winged helix-like DNA-binding domain superfamily/Winged helix DNA-binding domain"/>
    <property type="match status" value="1"/>
</dbReference>
<evidence type="ECO:0000256" key="3">
    <source>
        <dbReference type="ARBA" id="ARBA00023163"/>
    </source>
</evidence>
<dbReference type="Proteomes" id="UP000014115">
    <property type="component" value="Unassembled WGS sequence"/>
</dbReference>
<keyword evidence="3" id="KW-0804">Transcription</keyword>
<dbReference type="PANTHER" id="PTHR33164:SF64">
    <property type="entry name" value="TRANSCRIPTIONAL REGULATOR SLYA"/>
    <property type="match status" value="1"/>
</dbReference>
<dbReference type="NCBIfam" id="NF002926">
    <property type="entry name" value="PRK03573.1"/>
    <property type="match status" value="1"/>
</dbReference>
<reference evidence="5 6" key="1">
    <citation type="journal article" date="2012" name="J. Bacteriol.">
        <title>Genome Sequence of Idiomarina xiamenensis Type Strain 10-D-4.</title>
        <authorList>
            <person name="Lai Q."/>
            <person name="Wang L."/>
            <person name="Wang W."/>
            <person name="Shao Z."/>
        </authorList>
    </citation>
    <scope>NUCLEOTIDE SEQUENCE [LARGE SCALE GENOMIC DNA]</scope>
    <source>
        <strain evidence="5 6">10-D-4</strain>
    </source>
</reference>
<dbReference type="PROSITE" id="PS50995">
    <property type="entry name" value="HTH_MARR_2"/>
    <property type="match status" value="1"/>
</dbReference>
<dbReference type="PATRIC" id="fig|740709.3.peg.1140"/>
<dbReference type="SUPFAM" id="SSF46785">
    <property type="entry name" value="Winged helix' DNA-binding domain"/>
    <property type="match status" value="1"/>
</dbReference>
<dbReference type="InterPro" id="IPR036388">
    <property type="entry name" value="WH-like_DNA-bd_sf"/>
</dbReference>
<dbReference type="AlphaFoldDB" id="K2JLY3"/>
<gene>
    <name evidence="5" type="ORF">A10D4_05592</name>
</gene>
<dbReference type="PRINTS" id="PR00598">
    <property type="entry name" value="HTHMARR"/>
</dbReference>
<evidence type="ECO:0000313" key="5">
    <source>
        <dbReference type="EMBL" id="EKE84516.1"/>
    </source>
</evidence>
<evidence type="ECO:0000256" key="2">
    <source>
        <dbReference type="ARBA" id="ARBA00023125"/>
    </source>
</evidence>
<dbReference type="InterPro" id="IPR036390">
    <property type="entry name" value="WH_DNA-bd_sf"/>
</dbReference>